<feature type="region of interest" description="Disordered" evidence="1">
    <location>
        <begin position="212"/>
        <end position="335"/>
    </location>
</feature>
<protein>
    <submittedName>
        <fullName evidence="3">Uncharacterized protein</fullName>
    </submittedName>
</protein>
<reference evidence="4" key="1">
    <citation type="submission" date="2015-06" db="EMBL/GenBank/DDBJ databases">
        <title>Expansion of signal transduction pathways in fungi by whole-genome duplication.</title>
        <authorList>
            <consortium name="DOE Joint Genome Institute"/>
            <person name="Corrochano L.M."/>
            <person name="Kuo A."/>
            <person name="Marcet-Houben M."/>
            <person name="Polaino S."/>
            <person name="Salamov A."/>
            <person name="Villalobos J.M."/>
            <person name="Alvarez M.I."/>
            <person name="Avalos J."/>
            <person name="Benito E.P."/>
            <person name="Benoit I."/>
            <person name="Burger G."/>
            <person name="Camino L.P."/>
            <person name="Canovas D."/>
            <person name="Cerda-Olmedo E."/>
            <person name="Cheng J.-F."/>
            <person name="Dominguez A."/>
            <person name="Elias M."/>
            <person name="Eslava A.P."/>
            <person name="Glaser F."/>
            <person name="Grimwood J."/>
            <person name="Gutierrez G."/>
            <person name="Heitman J."/>
            <person name="Henrissat B."/>
            <person name="Iturriaga E.A."/>
            <person name="Lang B.F."/>
            <person name="Lavin J.L."/>
            <person name="Lee S."/>
            <person name="Li W."/>
            <person name="Lindquist E."/>
            <person name="Lopez-Garcia S."/>
            <person name="Luque E.M."/>
            <person name="Marcos A.T."/>
            <person name="Martin J."/>
            <person name="McCluskey K."/>
            <person name="Medina H.R."/>
            <person name="Miralles-Duran A."/>
            <person name="Miyazaki A."/>
            <person name="Munoz-Torres E."/>
            <person name="Oguiza J.A."/>
            <person name="Ohm R."/>
            <person name="Olmedo M."/>
            <person name="Orejas M."/>
            <person name="Ortiz-Castellanos L."/>
            <person name="Pisabarro A.G."/>
            <person name="Rodriguez-Romero J."/>
            <person name="Ruiz-Herrera J."/>
            <person name="Ruiz-Vazquez R."/>
            <person name="Sanz C."/>
            <person name="Schackwitz W."/>
            <person name="Schmutz J."/>
            <person name="Shahriari M."/>
            <person name="Shelest E."/>
            <person name="Silva-Franco F."/>
            <person name="Soanes D."/>
            <person name="Syed K."/>
            <person name="Tagua V.G."/>
            <person name="Talbot N.J."/>
            <person name="Thon M."/>
            <person name="De vries R.P."/>
            <person name="Wiebenga A."/>
            <person name="Yadav J.S."/>
            <person name="Braun E.L."/>
            <person name="Baker S."/>
            <person name="Garre V."/>
            <person name="Horwitz B."/>
            <person name="Torres-Martinez S."/>
            <person name="Idnurm A."/>
            <person name="Herrera-Estrella A."/>
            <person name="Gabaldon T."/>
            <person name="Grigoriev I.V."/>
        </authorList>
    </citation>
    <scope>NUCLEOTIDE SEQUENCE [LARGE SCALE GENOMIC DNA]</scope>
    <source>
        <strain evidence="4">NRRL 1555(-)</strain>
    </source>
</reference>
<dbReference type="STRING" id="763407.A0A163DVQ6"/>
<feature type="transmembrane region" description="Helical" evidence="2">
    <location>
        <begin position="6"/>
        <end position="27"/>
    </location>
</feature>
<dbReference type="PANTHER" id="PTHR28019:SF2">
    <property type="entry name" value="CELL MEMBRANE PROTEIN YLR413W-RELATED"/>
    <property type="match status" value="1"/>
</dbReference>
<feature type="compositionally biased region" description="Polar residues" evidence="1">
    <location>
        <begin position="283"/>
        <end position="317"/>
    </location>
</feature>
<dbReference type="GO" id="GO:0005886">
    <property type="term" value="C:plasma membrane"/>
    <property type="evidence" value="ECO:0007669"/>
    <property type="project" value="InterPro"/>
</dbReference>
<evidence type="ECO:0000256" key="2">
    <source>
        <dbReference type="SAM" id="Phobius"/>
    </source>
</evidence>
<dbReference type="GeneID" id="29002241"/>
<dbReference type="GO" id="GO:0051285">
    <property type="term" value="C:cell cortex of cell tip"/>
    <property type="evidence" value="ECO:0007669"/>
    <property type="project" value="TreeGrafter"/>
</dbReference>
<feature type="transmembrane region" description="Helical" evidence="2">
    <location>
        <begin position="144"/>
        <end position="163"/>
    </location>
</feature>
<feature type="compositionally biased region" description="Polar residues" evidence="1">
    <location>
        <begin position="225"/>
        <end position="235"/>
    </location>
</feature>
<gene>
    <name evidence="3" type="ORF">PHYBLDRAFT_64674</name>
</gene>
<sequence length="335" mass="36661">MICFAISTLFASLFTLFAFILELFVLIGQLSNKPLLRSLYFGQAINASQGKTLNFNLWNYCTGDIHGAVSGCAKPRPAYNWAQTPGISQVMSRQANSTGVKSLFLALFVIIFISCGLSLIFWLMSLPICCLRRRGLGYSMTTLTLINFLLALVAMIIGLVVTIHGGKMLTGADPGWLGTPGNSLWCLIGSVVSLFFALLLYSVGSCCCKGSKEGRQRVRPGKTDSLASDNHQRFNSGPYPPPHANNNGYYSQQGPSPNSFVNQGPAMSSPQQPSPMPPASPYVASQEQRPYETPTFQHTPLGQSPNIHSEQQQQHEVNQFKHMPFPGQNNNVQHL</sequence>
<keyword evidence="2" id="KW-0812">Transmembrane</keyword>
<evidence type="ECO:0000313" key="4">
    <source>
        <dbReference type="Proteomes" id="UP000077315"/>
    </source>
</evidence>
<dbReference type="VEuPathDB" id="FungiDB:PHYBLDRAFT_64674"/>
<dbReference type="PANTHER" id="PTHR28019">
    <property type="entry name" value="CELL MEMBRANE PROTEIN YLR413W-RELATED"/>
    <property type="match status" value="1"/>
</dbReference>
<dbReference type="InterPro" id="IPR052413">
    <property type="entry name" value="SUR7_domain"/>
</dbReference>
<dbReference type="InParanoid" id="A0A163DVQ6"/>
<feature type="transmembrane region" description="Helical" evidence="2">
    <location>
        <begin position="184"/>
        <end position="203"/>
    </location>
</feature>
<evidence type="ECO:0000313" key="3">
    <source>
        <dbReference type="EMBL" id="OAD73720.1"/>
    </source>
</evidence>
<feature type="transmembrane region" description="Helical" evidence="2">
    <location>
        <begin position="103"/>
        <end position="124"/>
    </location>
</feature>
<keyword evidence="4" id="KW-1185">Reference proteome</keyword>
<dbReference type="RefSeq" id="XP_018291760.1">
    <property type="nucleotide sequence ID" value="XM_018441335.1"/>
</dbReference>
<dbReference type="Proteomes" id="UP000077315">
    <property type="component" value="Unassembled WGS sequence"/>
</dbReference>
<dbReference type="Pfam" id="PF06687">
    <property type="entry name" value="SUR7"/>
    <property type="match status" value="1"/>
</dbReference>
<evidence type="ECO:0000256" key="1">
    <source>
        <dbReference type="SAM" id="MobiDB-lite"/>
    </source>
</evidence>
<name>A0A163DVQ6_PHYB8</name>
<proteinExistence type="predicted"/>
<dbReference type="EMBL" id="KV440980">
    <property type="protein sequence ID" value="OAD73720.1"/>
    <property type="molecule type" value="Genomic_DNA"/>
</dbReference>
<organism evidence="3 4">
    <name type="scientific">Phycomyces blakesleeanus (strain ATCC 8743b / DSM 1359 / FGSC 10004 / NBRC 33097 / NRRL 1555)</name>
    <dbReference type="NCBI Taxonomy" id="763407"/>
    <lineage>
        <taxon>Eukaryota</taxon>
        <taxon>Fungi</taxon>
        <taxon>Fungi incertae sedis</taxon>
        <taxon>Mucoromycota</taxon>
        <taxon>Mucoromycotina</taxon>
        <taxon>Mucoromycetes</taxon>
        <taxon>Mucorales</taxon>
        <taxon>Phycomycetaceae</taxon>
        <taxon>Phycomyces</taxon>
    </lineage>
</organism>
<keyword evidence="2" id="KW-1133">Transmembrane helix</keyword>
<dbReference type="OrthoDB" id="2327445at2759"/>
<keyword evidence="2" id="KW-0472">Membrane</keyword>
<feature type="compositionally biased region" description="Polar residues" evidence="1">
    <location>
        <begin position="244"/>
        <end position="262"/>
    </location>
</feature>
<accession>A0A163DVQ6</accession>
<dbReference type="GO" id="GO:0031505">
    <property type="term" value="P:fungal-type cell wall organization"/>
    <property type="evidence" value="ECO:0007669"/>
    <property type="project" value="TreeGrafter"/>
</dbReference>
<dbReference type="AlphaFoldDB" id="A0A163DVQ6"/>
<dbReference type="InterPro" id="IPR009571">
    <property type="entry name" value="SUR7/Rim9-like_fungi"/>
</dbReference>